<feature type="region of interest" description="Disordered" evidence="5">
    <location>
        <begin position="234"/>
        <end position="253"/>
    </location>
</feature>
<keyword evidence="4" id="KW-0539">Nucleus</keyword>
<dbReference type="EMBL" id="OOIL02000559">
    <property type="protein sequence ID" value="VFQ66466.1"/>
    <property type="molecule type" value="Genomic_DNA"/>
</dbReference>
<dbReference type="OrthoDB" id="1305893at2759"/>
<evidence type="ECO:0000313" key="7">
    <source>
        <dbReference type="EMBL" id="VFQ66466.1"/>
    </source>
</evidence>
<dbReference type="GO" id="GO:0010597">
    <property type="term" value="P:green leaf volatile biosynthetic process"/>
    <property type="evidence" value="ECO:0007669"/>
    <property type="project" value="UniProtKB-ARBA"/>
</dbReference>
<name>A0A484KWA2_9ASTE</name>
<reference evidence="7 8" key="1">
    <citation type="submission" date="2018-04" db="EMBL/GenBank/DDBJ databases">
        <authorList>
            <person name="Vogel A."/>
        </authorList>
    </citation>
    <scope>NUCLEOTIDE SEQUENCE [LARGE SCALE GENOMIC DNA]</scope>
</reference>
<dbReference type="InterPro" id="IPR006447">
    <property type="entry name" value="Myb_dom_plants"/>
</dbReference>
<keyword evidence="8" id="KW-1185">Reference proteome</keyword>
<feature type="domain" description="Myb-like" evidence="6">
    <location>
        <begin position="121"/>
        <end position="172"/>
    </location>
</feature>
<protein>
    <recommendedName>
        <fullName evidence="6">Myb-like domain-containing protein</fullName>
    </recommendedName>
</protein>
<sequence length="253" mass="28766">MTSSGKPRASLHLMRSLVQDIHQEEKKKGRKEERIEDEEFRNRRDKGGKVLRKMMRSQKKMMYFIHEVHMTLLFVKQASSAPAASGILLATAIHSEMPAAEIVGGRQSHRVRQYVRSRVPRLRWTPHLHASFLHAIHALGGPHKATPKRVLQMMNVPDLTISHVKSHLQMYRCMTPAAAAIGFAPGHHHRRHHALWRSSVSVEEDAGGGEWVEAGKWAPEKSVLRRRGEEGGAFDLSESRRHHRAHQSSAAHY</sequence>
<dbReference type="FunFam" id="1.10.10.60:FF:000002">
    <property type="entry name" value="Myb family transcription factor"/>
    <property type="match status" value="1"/>
</dbReference>
<evidence type="ECO:0000313" key="8">
    <source>
        <dbReference type="Proteomes" id="UP000595140"/>
    </source>
</evidence>
<organism evidence="7 8">
    <name type="scientific">Cuscuta campestris</name>
    <dbReference type="NCBI Taxonomy" id="132261"/>
    <lineage>
        <taxon>Eukaryota</taxon>
        <taxon>Viridiplantae</taxon>
        <taxon>Streptophyta</taxon>
        <taxon>Embryophyta</taxon>
        <taxon>Tracheophyta</taxon>
        <taxon>Spermatophyta</taxon>
        <taxon>Magnoliopsida</taxon>
        <taxon>eudicotyledons</taxon>
        <taxon>Gunneridae</taxon>
        <taxon>Pentapetalae</taxon>
        <taxon>asterids</taxon>
        <taxon>lamiids</taxon>
        <taxon>Solanales</taxon>
        <taxon>Convolvulaceae</taxon>
        <taxon>Cuscuteae</taxon>
        <taxon>Cuscuta</taxon>
        <taxon>Cuscuta subgen. Grammica</taxon>
        <taxon>Cuscuta sect. Cleistogrammica</taxon>
    </lineage>
</organism>
<dbReference type="GO" id="GO:0005634">
    <property type="term" value="C:nucleus"/>
    <property type="evidence" value="ECO:0007669"/>
    <property type="project" value="UniProtKB-SubCell"/>
</dbReference>
<dbReference type="NCBIfam" id="TIGR01557">
    <property type="entry name" value="myb_SHAQKYF"/>
    <property type="match status" value="1"/>
</dbReference>
<evidence type="ECO:0000256" key="2">
    <source>
        <dbReference type="ARBA" id="ARBA00023015"/>
    </source>
</evidence>
<dbReference type="GO" id="GO:0003700">
    <property type="term" value="F:DNA-binding transcription factor activity"/>
    <property type="evidence" value="ECO:0007669"/>
    <property type="project" value="InterPro"/>
</dbReference>
<dbReference type="InterPro" id="IPR046955">
    <property type="entry name" value="PHR1-like"/>
</dbReference>
<dbReference type="Pfam" id="PF00249">
    <property type="entry name" value="Myb_DNA-binding"/>
    <property type="match status" value="1"/>
</dbReference>
<gene>
    <name evidence="7" type="ORF">CCAM_LOCUS8242</name>
</gene>
<evidence type="ECO:0000256" key="4">
    <source>
        <dbReference type="ARBA" id="ARBA00023242"/>
    </source>
</evidence>
<dbReference type="Proteomes" id="UP000595140">
    <property type="component" value="Unassembled WGS sequence"/>
</dbReference>
<dbReference type="InterPro" id="IPR009057">
    <property type="entry name" value="Homeodomain-like_sf"/>
</dbReference>
<evidence type="ECO:0000256" key="1">
    <source>
        <dbReference type="ARBA" id="ARBA00004123"/>
    </source>
</evidence>
<dbReference type="GO" id="GO:0000976">
    <property type="term" value="F:transcription cis-regulatory region binding"/>
    <property type="evidence" value="ECO:0007669"/>
    <property type="project" value="UniProtKB-ARBA"/>
</dbReference>
<accession>A0A484KWA2</accession>
<dbReference type="Gene3D" id="1.10.10.60">
    <property type="entry name" value="Homeodomain-like"/>
    <property type="match status" value="1"/>
</dbReference>
<dbReference type="PANTHER" id="PTHR31314:SF155">
    <property type="entry name" value="GLYCOSYLTRANSFERASE"/>
    <property type="match status" value="1"/>
</dbReference>
<evidence type="ECO:0000256" key="5">
    <source>
        <dbReference type="SAM" id="MobiDB-lite"/>
    </source>
</evidence>
<dbReference type="AlphaFoldDB" id="A0A484KWA2"/>
<keyword evidence="2" id="KW-0805">Transcription regulation</keyword>
<proteinExistence type="predicted"/>
<keyword evidence="3" id="KW-0804">Transcription</keyword>
<evidence type="ECO:0000256" key="3">
    <source>
        <dbReference type="ARBA" id="ARBA00023163"/>
    </source>
</evidence>
<dbReference type="InterPro" id="IPR001005">
    <property type="entry name" value="SANT/Myb"/>
</dbReference>
<comment type="subcellular location">
    <subcellularLocation>
        <location evidence="1">Nucleus</location>
    </subcellularLocation>
</comment>
<evidence type="ECO:0000259" key="6">
    <source>
        <dbReference type="Pfam" id="PF00249"/>
    </source>
</evidence>
<dbReference type="SUPFAM" id="SSF46689">
    <property type="entry name" value="Homeodomain-like"/>
    <property type="match status" value="1"/>
</dbReference>
<dbReference type="PANTHER" id="PTHR31314">
    <property type="entry name" value="MYB FAMILY TRANSCRIPTION FACTOR PHL7-LIKE"/>
    <property type="match status" value="1"/>
</dbReference>